<dbReference type="InterPro" id="IPR036291">
    <property type="entry name" value="NAD(P)-bd_dom_sf"/>
</dbReference>
<protein>
    <submittedName>
        <fullName evidence="4">3-hydroxyacyl-CoA dehydrogenase</fullName>
    </submittedName>
</protein>
<proteinExistence type="predicted"/>
<dbReference type="PANTHER" id="PTHR48075">
    <property type="entry name" value="3-HYDROXYACYL-COA DEHYDROGENASE FAMILY PROTEIN"/>
    <property type="match status" value="1"/>
</dbReference>
<name>A0AB74JCR5_AURPU</name>
<dbReference type="InterPro" id="IPR013328">
    <property type="entry name" value="6PGD_dom2"/>
</dbReference>
<evidence type="ECO:0000313" key="4">
    <source>
        <dbReference type="EMBL" id="THW53460.1"/>
    </source>
</evidence>
<dbReference type="InterPro" id="IPR008927">
    <property type="entry name" value="6-PGluconate_DH-like_C_sf"/>
</dbReference>
<dbReference type="GO" id="GO:0016616">
    <property type="term" value="F:oxidoreductase activity, acting on the CH-OH group of donors, NAD or NADP as acceptor"/>
    <property type="evidence" value="ECO:0007669"/>
    <property type="project" value="InterPro"/>
</dbReference>
<dbReference type="SUPFAM" id="SSF48179">
    <property type="entry name" value="6-phosphogluconate dehydrogenase C-terminal domain-like"/>
    <property type="match status" value="1"/>
</dbReference>
<dbReference type="Gene3D" id="2.120.10.30">
    <property type="entry name" value="TolB, C-terminal domain"/>
    <property type="match status" value="2"/>
</dbReference>
<dbReference type="Gene3D" id="3.40.50.720">
    <property type="entry name" value="NAD(P)-binding Rossmann-like Domain"/>
    <property type="match status" value="1"/>
</dbReference>
<dbReference type="SMART" id="SM00135">
    <property type="entry name" value="LY"/>
    <property type="match status" value="3"/>
</dbReference>
<dbReference type="PANTHER" id="PTHR48075:SF3">
    <property type="entry name" value="3-HYDROXYACYL-COA DEHYDROGENASE"/>
    <property type="match status" value="1"/>
</dbReference>
<feature type="domain" description="3-hydroxyacyl-CoA dehydrogenase NAD binding" evidence="3">
    <location>
        <begin position="20"/>
        <end position="174"/>
    </location>
</feature>
<dbReference type="SUPFAM" id="SSF51735">
    <property type="entry name" value="NAD(P)-binding Rossmann-fold domains"/>
    <property type="match status" value="1"/>
</dbReference>
<sequence length="601" mass="65838">MPAIIETPQWSAPADYESRNVVVLGGGVLGRRIGYNVVIRDINQKQCDEALQYISENVAVFATKATTGRSSGTVSATLDLEDALQGAWIVFECVPEILELKIDTFTELERLAPEDCILASNSSSYKSSEMIVKVNDDTKTRILNCHYMMPPVNRVVELMTDGHTFPDLIQWLSDRHAEAGLSPYIAVKESTGFIFNRIWAAIKRECLIVLAEGVSTPEQLDKAWMEILGCSFGPCMSMDSVGLDTVALIEKHYIKERGLGSEFTVDYLQEQYLDHGKLGMKSDKGGLYPRSQPVVVPAVPTTAAPGPEKRLVVLDMGLGQPLAGKGPAEIVYSGRLLEVSLDGKTQRVISKNLPLPDGVDASLLHQHGIVSVNLDGKGGTTIIPPGKVYTPKQISIDQIAKKLYVADREGCRIWRSNTDGSNLEIIIDTNTLPAEGTTPGDIMSQCVGVTVAPRLGKFFWTQKGPSKGSLGRIFSANIDFPTGCTALDREDICTIADKLPECIDLDYVEASNTLYWTDRGEVPFGNCLYKAQLDDQGRMAEKPQILAQNYNEAIGLKVDAENDVIYVTDLGGSIWRCRMDGSDKRRVLDEQTSCFTGLTLV</sequence>
<dbReference type="EMBL" id="QZAM01000003">
    <property type="protein sequence ID" value="THW53460.1"/>
    <property type="molecule type" value="Genomic_DNA"/>
</dbReference>
<evidence type="ECO:0000256" key="1">
    <source>
        <dbReference type="ARBA" id="ARBA00023002"/>
    </source>
</evidence>
<dbReference type="SUPFAM" id="SSF101898">
    <property type="entry name" value="NHL repeat"/>
    <property type="match status" value="1"/>
</dbReference>
<dbReference type="InterPro" id="IPR000033">
    <property type="entry name" value="LDLR_classB_rpt"/>
</dbReference>
<dbReference type="AlphaFoldDB" id="A0AB74JCR5"/>
<evidence type="ECO:0000259" key="3">
    <source>
        <dbReference type="Pfam" id="PF02737"/>
    </source>
</evidence>
<accession>A0AB74JCR5</accession>
<dbReference type="InterPro" id="IPR006108">
    <property type="entry name" value="3HC_DH_C"/>
</dbReference>
<organism evidence="4 5">
    <name type="scientific">Aureobasidium pullulans</name>
    <name type="common">Black yeast</name>
    <name type="synonym">Pullularia pullulans</name>
    <dbReference type="NCBI Taxonomy" id="5580"/>
    <lineage>
        <taxon>Eukaryota</taxon>
        <taxon>Fungi</taxon>
        <taxon>Dikarya</taxon>
        <taxon>Ascomycota</taxon>
        <taxon>Pezizomycotina</taxon>
        <taxon>Dothideomycetes</taxon>
        <taxon>Dothideomycetidae</taxon>
        <taxon>Dothideales</taxon>
        <taxon>Saccotheciaceae</taxon>
        <taxon>Aureobasidium</taxon>
    </lineage>
</organism>
<dbReference type="GO" id="GO:0070403">
    <property type="term" value="F:NAD+ binding"/>
    <property type="evidence" value="ECO:0007669"/>
    <property type="project" value="InterPro"/>
</dbReference>
<comment type="caution">
    <text evidence="4">The sequence shown here is derived from an EMBL/GenBank/DDBJ whole genome shotgun (WGS) entry which is preliminary data.</text>
</comment>
<dbReference type="InterPro" id="IPR006176">
    <property type="entry name" value="3-OHacyl-CoA_DH_NAD-bd"/>
</dbReference>
<feature type="domain" description="3-hydroxyacyl-CoA dehydrogenase C-terminal" evidence="2">
    <location>
        <begin position="192"/>
        <end position="286"/>
    </location>
</feature>
<keyword evidence="1" id="KW-0560">Oxidoreductase</keyword>
<reference evidence="4 5" key="1">
    <citation type="submission" date="2018-10" db="EMBL/GenBank/DDBJ databases">
        <title>Fifty Aureobasidium pullulans genomes reveal a recombining polyextremotolerant generalist.</title>
        <authorList>
            <person name="Gostincar C."/>
            <person name="Turk M."/>
            <person name="Zajc J."/>
            <person name="Gunde-Cimerman N."/>
        </authorList>
    </citation>
    <scope>NUCLEOTIDE SEQUENCE [LARGE SCALE GENOMIC DNA]</scope>
    <source>
        <strain evidence="4 5">EXF-10796</strain>
    </source>
</reference>
<dbReference type="GO" id="GO:0006631">
    <property type="term" value="P:fatty acid metabolic process"/>
    <property type="evidence" value="ECO:0007669"/>
    <property type="project" value="InterPro"/>
</dbReference>
<dbReference type="Gene3D" id="1.10.1040.10">
    <property type="entry name" value="N-(1-d-carboxylethyl)-l-norvaline Dehydrogenase, domain 2"/>
    <property type="match status" value="1"/>
</dbReference>
<evidence type="ECO:0000313" key="5">
    <source>
        <dbReference type="Proteomes" id="UP000309076"/>
    </source>
</evidence>
<dbReference type="Pfam" id="PF00725">
    <property type="entry name" value="3HCDH"/>
    <property type="match status" value="1"/>
</dbReference>
<gene>
    <name evidence="4" type="ORF">D6D21_00402</name>
</gene>
<evidence type="ECO:0000259" key="2">
    <source>
        <dbReference type="Pfam" id="PF00725"/>
    </source>
</evidence>
<dbReference type="InterPro" id="IPR011042">
    <property type="entry name" value="6-blade_b-propeller_TolB-like"/>
</dbReference>
<dbReference type="Pfam" id="PF02737">
    <property type="entry name" value="3HCDH_N"/>
    <property type="match status" value="1"/>
</dbReference>
<dbReference type="Proteomes" id="UP000309076">
    <property type="component" value="Unassembled WGS sequence"/>
</dbReference>